<evidence type="ECO:0000313" key="2">
    <source>
        <dbReference type="EMBL" id="TDR79795.1"/>
    </source>
</evidence>
<dbReference type="OrthoDB" id="9776211at2"/>
<keyword evidence="3" id="KW-1185">Reference proteome</keyword>
<dbReference type="AlphaFoldDB" id="A0A4R7B7P6"/>
<feature type="domain" description="CREG-like beta-barrel" evidence="1">
    <location>
        <begin position="11"/>
        <end position="147"/>
    </location>
</feature>
<protein>
    <recommendedName>
        <fullName evidence="1">CREG-like beta-barrel domain-containing protein</fullName>
    </recommendedName>
</protein>
<dbReference type="InterPro" id="IPR012349">
    <property type="entry name" value="Split_barrel_FMN-bd"/>
</dbReference>
<evidence type="ECO:0000259" key="1">
    <source>
        <dbReference type="Pfam" id="PF13883"/>
    </source>
</evidence>
<comment type="caution">
    <text evidence="2">The sequence shown here is derived from an EMBL/GenBank/DDBJ whole genome shotgun (WGS) entry which is preliminary data.</text>
</comment>
<evidence type="ECO:0000313" key="3">
    <source>
        <dbReference type="Proteomes" id="UP000295611"/>
    </source>
</evidence>
<dbReference type="GO" id="GO:0005737">
    <property type="term" value="C:cytoplasm"/>
    <property type="evidence" value="ECO:0007669"/>
    <property type="project" value="UniProtKB-ARBA"/>
</dbReference>
<organism evidence="2 3">
    <name type="scientific">Paludibacterium purpuratum</name>
    <dbReference type="NCBI Taxonomy" id="1144873"/>
    <lineage>
        <taxon>Bacteria</taxon>
        <taxon>Pseudomonadati</taxon>
        <taxon>Pseudomonadota</taxon>
        <taxon>Betaproteobacteria</taxon>
        <taxon>Neisseriales</taxon>
        <taxon>Chromobacteriaceae</taxon>
        <taxon>Paludibacterium</taxon>
    </lineage>
</organism>
<name>A0A4R7B7P6_9NEIS</name>
<dbReference type="PANTHER" id="PTHR13343">
    <property type="entry name" value="CREG1 PROTEIN"/>
    <property type="match status" value="1"/>
</dbReference>
<gene>
    <name evidence="2" type="ORF">DFP86_107161</name>
</gene>
<dbReference type="Pfam" id="PF13883">
    <property type="entry name" value="CREG_beta-barrel"/>
    <property type="match status" value="1"/>
</dbReference>
<dbReference type="SUPFAM" id="SSF50475">
    <property type="entry name" value="FMN-binding split barrel"/>
    <property type="match status" value="1"/>
</dbReference>
<sequence>MKIQPESVLDLLHVQSAAALATQSLTLPGYPFASALPFVPDSTHCPVFLISALAEHTRNLRADLRASLLIQSCDQAEPEASPRLTVLGDAVRIETTPALVARYQRYLPGAARYQALGDFGFYRLQPRRLRWIAGFGQMGWIEAQDWLELAALSPDAEEALLAQLKPDSGVLGIDCYGVDLCRNGQRRRLTFERALGDEDIAQHLKSLGLIG</sequence>
<accession>A0A4R7B7P6</accession>
<dbReference type="EMBL" id="SNZP01000007">
    <property type="protein sequence ID" value="TDR79795.1"/>
    <property type="molecule type" value="Genomic_DNA"/>
</dbReference>
<proteinExistence type="predicted"/>
<dbReference type="InterPro" id="IPR055343">
    <property type="entry name" value="CREG_beta-barrel"/>
</dbReference>
<dbReference type="Proteomes" id="UP000295611">
    <property type="component" value="Unassembled WGS sequence"/>
</dbReference>
<reference evidence="2 3" key="1">
    <citation type="submission" date="2019-03" db="EMBL/GenBank/DDBJ databases">
        <title>Genomic Encyclopedia of Type Strains, Phase III (KMG-III): the genomes of soil and plant-associated and newly described type strains.</title>
        <authorList>
            <person name="Whitman W."/>
        </authorList>
    </citation>
    <scope>NUCLEOTIDE SEQUENCE [LARGE SCALE GENOMIC DNA]</scope>
    <source>
        <strain evidence="2 3">CECT 8976</strain>
    </source>
</reference>
<dbReference type="PANTHER" id="PTHR13343:SF17">
    <property type="entry name" value="CELLULAR REPRESSOR OF E1A-STIMULATED GENES, ISOFORM A"/>
    <property type="match status" value="1"/>
</dbReference>
<dbReference type="RefSeq" id="WP_133680842.1">
    <property type="nucleotide sequence ID" value="NZ_SNZP01000007.1"/>
</dbReference>
<dbReference type="Gene3D" id="2.30.110.10">
    <property type="entry name" value="Electron Transport, Fmn-binding Protein, Chain A"/>
    <property type="match status" value="1"/>
</dbReference>